<evidence type="ECO:0000256" key="4">
    <source>
        <dbReference type="ARBA" id="ARBA00022723"/>
    </source>
</evidence>
<dbReference type="Pfam" id="PF13880">
    <property type="entry name" value="Acetyltransf_13"/>
    <property type="match status" value="1"/>
</dbReference>
<evidence type="ECO:0000256" key="3">
    <source>
        <dbReference type="ARBA" id="ARBA00022679"/>
    </source>
</evidence>
<feature type="compositionally biased region" description="Low complexity" evidence="10">
    <location>
        <begin position="364"/>
        <end position="382"/>
    </location>
</feature>
<dbReference type="InterPro" id="IPR028009">
    <property type="entry name" value="ESCO_Acetyltransf_dom"/>
</dbReference>
<evidence type="ECO:0000313" key="14">
    <source>
        <dbReference type="Proteomes" id="UP000198341"/>
    </source>
</evidence>
<evidence type="ECO:0000256" key="7">
    <source>
        <dbReference type="ARBA" id="ARBA00023242"/>
    </source>
</evidence>
<evidence type="ECO:0000256" key="5">
    <source>
        <dbReference type="ARBA" id="ARBA00022771"/>
    </source>
</evidence>
<dbReference type="Pfam" id="PF13878">
    <property type="entry name" value="zf-C2H2_3"/>
    <property type="match status" value="1"/>
</dbReference>
<dbReference type="eggNOG" id="KOG3014">
    <property type="taxonomic scope" value="Eukaryota"/>
</dbReference>
<dbReference type="GO" id="GO:0061733">
    <property type="term" value="F:protein-lysine-acetyltransferase activity"/>
    <property type="evidence" value="ECO:0007669"/>
    <property type="project" value="TreeGrafter"/>
</dbReference>
<dbReference type="STRING" id="41875.K8FAR8"/>
<dbReference type="Proteomes" id="UP000198341">
    <property type="component" value="Chromosome 11"/>
</dbReference>
<evidence type="ECO:0000313" key="13">
    <source>
        <dbReference type="EMBL" id="CCO18723.1"/>
    </source>
</evidence>
<dbReference type="GO" id="GO:0007064">
    <property type="term" value="P:mitotic sister chromatid cohesion"/>
    <property type="evidence" value="ECO:0007669"/>
    <property type="project" value="TreeGrafter"/>
</dbReference>
<keyword evidence="14" id="KW-1185">Reference proteome</keyword>
<name>K8FAR8_9CHLO</name>
<evidence type="ECO:0000259" key="12">
    <source>
        <dbReference type="Pfam" id="PF13880"/>
    </source>
</evidence>
<comment type="subcellular location">
    <subcellularLocation>
        <location evidence="1">Nucleus</location>
    </subcellularLocation>
</comment>
<evidence type="ECO:0000256" key="6">
    <source>
        <dbReference type="ARBA" id="ARBA00022833"/>
    </source>
</evidence>
<dbReference type="RefSeq" id="XP_007510378.1">
    <property type="nucleotide sequence ID" value="XM_007510316.1"/>
</dbReference>
<keyword evidence="8" id="KW-0131">Cell cycle</keyword>
<feature type="domain" description="N-acetyltransferase ESCO acetyl-transferase" evidence="12">
    <location>
        <begin position="404"/>
        <end position="475"/>
    </location>
</feature>
<protein>
    <submittedName>
        <fullName evidence="13">Uncharacterized protein</fullName>
    </submittedName>
</protein>
<dbReference type="PANTHER" id="PTHR45884:SF2">
    <property type="entry name" value="N-ACETYLTRANSFERASE ECO"/>
    <property type="match status" value="1"/>
</dbReference>
<proteinExistence type="inferred from homology"/>
<dbReference type="InterPro" id="IPR028005">
    <property type="entry name" value="AcTrfase_ESCO_Znf_dom"/>
</dbReference>
<dbReference type="GO" id="GO:0000785">
    <property type="term" value="C:chromatin"/>
    <property type="evidence" value="ECO:0007669"/>
    <property type="project" value="TreeGrafter"/>
</dbReference>
<dbReference type="GO" id="GO:0005634">
    <property type="term" value="C:nucleus"/>
    <property type="evidence" value="ECO:0007669"/>
    <property type="project" value="UniProtKB-SubCell"/>
</dbReference>
<dbReference type="KEGG" id="bpg:Bathy11g03100"/>
<dbReference type="OrthoDB" id="428854at2759"/>
<evidence type="ECO:0000256" key="9">
    <source>
        <dbReference type="ARBA" id="ARBA00023315"/>
    </source>
</evidence>
<accession>K8FAR8</accession>
<dbReference type="EMBL" id="FO082268">
    <property type="protein sequence ID" value="CCO18723.1"/>
    <property type="molecule type" value="Genomic_DNA"/>
</dbReference>
<feature type="region of interest" description="Disordered" evidence="10">
    <location>
        <begin position="352"/>
        <end position="384"/>
    </location>
</feature>
<evidence type="ECO:0000256" key="8">
    <source>
        <dbReference type="ARBA" id="ARBA00023306"/>
    </source>
</evidence>
<evidence type="ECO:0000256" key="1">
    <source>
        <dbReference type="ARBA" id="ARBA00004123"/>
    </source>
</evidence>
<sequence length="476" mass="52929">MRFVTTGFSTKGVRLRGEEHPNTRGMFDGNPIARAILRQRAKAAFVNAKATTKTKTTDDVIVKKKTRFGLDAISNVDDGTTNETEFDAFDDDDDGFATKTTEMRQKETPLKSLVSFTRRKRKGGCFMQPTEAVKVGDEKKADEEEEEKRCKVRCTPRASDDEPFSKKKTKTTKHKQMYLDLGQKSFAHATCSICGLMFAKGEPSDEELHRKHHAKFLEERDNAFVTVNVNKANSFWVDERKQNWQEVEIVRKDAPSSSEKSEKCRVYRVTKGGCDRHAWAKVKRVAKIVETEIGAVEEWVLGGEEENKDLHVVAFVCVSFTGGKANEGKIIGAAFCEDVAANQREVFASTRAGGKADEKAPSGNDSSAAVTTTTTTSANDNVRGGGVLKKGARIQLSSQTRDSVGIRALWVHKKFRRAGVSYNLLENCRRRFYGDASMIGSSTIVEKDRVAFSQPTYQGELFIAKYAGNGGFLVYE</sequence>
<comment type="similarity">
    <text evidence="2">Belongs to the acetyltransferase family. ECO subfamily.</text>
</comment>
<evidence type="ECO:0000256" key="2">
    <source>
        <dbReference type="ARBA" id="ARBA00005816"/>
    </source>
</evidence>
<evidence type="ECO:0000259" key="11">
    <source>
        <dbReference type="Pfam" id="PF13878"/>
    </source>
</evidence>
<evidence type="ECO:0000256" key="10">
    <source>
        <dbReference type="SAM" id="MobiDB-lite"/>
    </source>
</evidence>
<keyword evidence="6" id="KW-0862">Zinc</keyword>
<gene>
    <name evidence="13" type="ordered locus">Bathy11g03100</name>
</gene>
<dbReference type="PANTHER" id="PTHR45884">
    <property type="entry name" value="N-ACETYLTRANSFERASE ECO"/>
    <property type="match status" value="1"/>
</dbReference>
<dbReference type="AlphaFoldDB" id="K8FAR8"/>
<organism evidence="13 14">
    <name type="scientific">Bathycoccus prasinos</name>
    <dbReference type="NCBI Taxonomy" id="41875"/>
    <lineage>
        <taxon>Eukaryota</taxon>
        <taxon>Viridiplantae</taxon>
        <taxon>Chlorophyta</taxon>
        <taxon>Mamiellophyceae</taxon>
        <taxon>Mamiellales</taxon>
        <taxon>Bathycoccaceae</taxon>
        <taxon>Bathycoccus</taxon>
    </lineage>
</organism>
<keyword evidence="5" id="KW-0863">Zinc-finger</keyword>
<keyword evidence="3" id="KW-0808">Transferase</keyword>
<keyword evidence="4" id="KW-0479">Metal-binding</keyword>
<feature type="domain" description="N-acetyltransferase ESCO zinc-finger" evidence="11">
    <location>
        <begin position="176"/>
        <end position="215"/>
    </location>
</feature>
<keyword evidence="9" id="KW-0012">Acyltransferase</keyword>
<dbReference type="GO" id="GO:0008270">
    <property type="term" value="F:zinc ion binding"/>
    <property type="evidence" value="ECO:0007669"/>
    <property type="project" value="UniProtKB-KW"/>
</dbReference>
<reference evidence="13 14" key="1">
    <citation type="submission" date="2011-10" db="EMBL/GenBank/DDBJ databases">
        <authorList>
            <person name="Genoscope - CEA"/>
        </authorList>
    </citation>
    <scope>NUCLEOTIDE SEQUENCE [LARGE SCALE GENOMIC DNA]</scope>
    <source>
        <strain evidence="13 14">RCC 1105</strain>
    </source>
</reference>
<dbReference type="GeneID" id="19012989"/>
<keyword evidence="7" id="KW-0539">Nucleus</keyword>